<protein>
    <submittedName>
        <fullName evidence="1">Kinase-like domain-containing protein</fullName>
    </submittedName>
</protein>
<dbReference type="Proteomes" id="UP001055072">
    <property type="component" value="Unassembled WGS sequence"/>
</dbReference>
<sequence length="446" mass="50095">MTSKLAPRSPYISSSTLPVNVPGTRSPYPSKSILLPSSGLPSPTLPNVDSHLRSTSSTPSSFSSSVLDVLSPGDVIGEGLGLQGSSNDEPARTFEVVKKLGTGSYAVVYLVREVLYRAPEREDRYEDDGADLDMSMDGYGDVESIRSRAGFRVNEYGREYAIKLLSKANLDTEALEAQVLEAQIHQSLPKHPNIVSLHRVLDTPAFLLLVLEFVPGEDLFYFLEQTRDHYEPPHLLYSRRSRHRRRSWIAQSQPSSHPAHHRHPMCDAVATCHERGVFHRDIKSENFIVTDGMMEVREPRMFGEGEEQTTEIVMKRERKVVVKLTDFGLSTNEMHSGDMDCGSAPYMSFECPNNVHDTYMPRAADARSLGIVLINMLYHHKPWTNAAFDVCPSFTLFRQNPTYFFLSRFSGMTPRIPPFPLRSPFLDRGSAIPSLPLCMYPLPTVT</sequence>
<evidence type="ECO:0000313" key="2">
    <source>
        <dbReference type="Proteomes" id="UP001055072"/>
    </source>
</evidence>
<dbReference type="EMBL" id="MU274954">
    <property type="protein sequence ID" value="KAI0083769.1"/>
    <property type="molecule type" value="Genomic_DNA"/>
</dbReference>
<keyword evidence="2" id="KW-1185">Reference proteome</keyword>
<evidence type="ECO:0000313" key="1">
    <source>
        <dbReference type="EMBL" id="KAI0083769.1"/>
    </source>
</evidence>
<comment type="caution">
    <text evidence="1">The sequence shown here is derived from an EMBL/GenBank/DDBJ whole genome shotgun (WGS) entry which is preliminary data.</text>
</comment>
<organism evidence="1 2">
    <name type="scientific">Irpex rosettiformis</name>
    <dbReference type="NCBI Taxonomy" id="378272"/>
    <lineage>
        <taxon>Eukaryota</taxon>
        <taxon>Fungi</taxon>
        <taxon>Dikarya</taxon>
        <taxon>Basidiomycota</taxon>
        <taxon>Agaricomycotina</taxon>
        <taxon>Agaricomycetes</taxon>
        <taxon>Polyporales</taxon>
        <taxon>Irpicaceae</taxon>
        <taxon>Irpex</taxon>
    </lineage>
</organism>
<proteinExistence type="predicted"/>
<name>A0ACB8TPQ1_9APHY</name>
<gene>
    <name evidence="1" type="ORF">BDY19DRAFT_910384</name>
</gene>
<reference evidence="1" key="1">
    <citation type="journal article" date="2021" name="Environ. Microbiol.">
        <title>Gene family expansions and transcriptome signatures uncover fungal adaptations to wood decay.</title>
        <authorList>
            <person name="Hage H."/>
            <person name="Miyauchi S."/>
            <person name="Viragh M."/>
            <person name="Drula E."/>
            <person name="Min B."/>
            <person name="Chaduli D."/>
            <person name="Navarro D."/>
            <person name="Favel A."/>
            <person name="Norest M."/>
            <person name="Lesage-Meessen L."/>
            <person name="Balint B."/>
            <person name="Merenyi Z."/>
            <person name="de Eugenio L."/>
            <person name="Morin E."/>
            <person name="Martinez A.T."/>
            <person name="Baldrian P."/>
            <person name="Stursova M."/>
            <person name="Martinez M.J."/>
            <person name="Novotny C."/>
            <person name="Magnuson J.K."/>
            <person name="Spatafora J.W."/>
            <person name="Maurice S."/>
            <person name="Pangilinan J."/>
            <person name="Andreopoulos W."/>
            <person name="LaButti K."/>
            <person name="Hundley H."/>
            <person name="Na H."/>
            <person name="Kuo A."/>
            <person name="Barry K."/>
            <person name="Lipzen A."/>
            <person name="Henrissat B."/>
            <person name="Riley R."/>
            <person name="Ahrendt S."/>
            <person name="Nagy L.G."/>
            <person name="Grigoriev I.V."/>
            <person name="Martin F."/>
            <person name="Rosso M.N."/>
        </authorList>
    </citation>
    <scope>NUCLEOTIDE SEQUENCE</scope>
    <source>
        <strain evidence="1">CBS 384.51</strain>
    </source>
</reference>
<accession>A0ACB8TPQ1</accession>